<evidence type="ECO:0000313" key="2">
    <source>
        <dbReference type="EMBL" id="KAG2201310.1"/>
    </source>
</evidence>
<evidence type="ECO:0008006" key="4">
    <source>
        <dbReference type="Google" id="ProtNLM"/>
    </source>
</evidence>
<proteinExistence type="predicted"/>
<organism evidence="2 3">
    <name type="scientific">Mucor plumbeus</name>
    <dbReference type="NCBI Taxonomy" id="97098"/>
    <lineage>
        <taxon>Eukaryota</taxon>
        <taxon>Fungi</taxon>
        <taxon>Fungi incertae sedis</taxon>
        <taxon>Mucoromycota</taxon>
        <taxon>Mucoromycotina</taxon>
        <taxon>Mucoromycetes</taxon>
        <taxon>Mucorales</taxon>
        <taxon>Mucorineae</taxon>
        <taxon>Mucoraceae</taxon>
        <taxon>Mucor</taxon>
    </lineage>
</organism>
<dbReference type="OrthoDB" id="2442555at2759"/>
<protein>
    <recommendedName>
        <fullName evidence="4">Tc1-like transposase DDE domain-containing protein</fullName>
    </recommendedName>
</protein>
<accession>A0A8H7QZV3</accession>
<reference evidence="2" key="1">
    <citation type="submission" date="2020-12" db="EMBL/GenBank/DDBJ databases">
        <title>Metabolic potential, ecology and presence of endohyphal bacteria is reflected in genomic diversity of Mucoromycotina.</title>
        <authorList>
            <person name="Muszewska A."/>
            <person name="Okrasinska A."/>
            <person name="Steczkiewicz K."/>
            <person name="Drgas O."/>
            <person name="Orlowska M."/>
            <person name="Perlinska-Lenart U."/>
            <person name="Aleksandrzak-Piekarczyk T."/>
            <person name="Szatraj K."/>
            <person name="Zielenkiewicz U."/>
            <person name="Pilsyk S."/>
            <person name="Malc E."/>
            <person name="Mieczkowski P."/>
            <person name="Kruszewska J.S."/>
            <person name="Biernat P."/>
            <person name="Pawlowska J."/>
        </authorList>
    </citation>
    <scope>NUCLEOTIDE SEQUENCE</scope>
    <source>
        <strain evidence="2">CBS 226.32</strain>
    </source>
</reference>
<feature type="region of interest" description="Disordered" evidence="1">
    <location>
        <begin position="210"/>
        <end position="231"/>
    </location>
</feature>
<name>A0A8H7QZV3_9FUNG</name>
<sequence>MSIYSAPDEYMNCFSVMDEIAESDPMEIETFQNDLYNIVGLGWHYWRQPVISKKVAEPDVKKLMDLSSYQGFRQNISMSSETSEGNAKEKKDSSSKLSSVKVSNSKVQGSYRSYNSEQIQELLNHVIEGGLSARKTGMMIGIVERTTQHYVKLYRDDEEKRLPGLRKPLIKCHMKFDPQHTDFLCTLYGENPETVLCPARIINTQKAGTSCNCKSSSQQSQSAQRKSFRMESFNMHTRRNFGRSKRGTPAKTLLPSSRDITVAIIGAICEKGVIDLTLRKPKAVQKKAAHLKKRKRKDGKAEDVEVNTRVGTHSEHFLEFLSNVMDTLDQHGMKCRYLVMNNASIHKVDEGIQGAEIHDNVKSLVSEKVIYKNYSGGFVANDLKEYL</sequence>
<dbReference type="AlphaFoldDB" id="A0A8H7QZV3"/>
<dbReference type="Proteomes" id="UP000650833">
    <property type="component" value="Unassembled WGS sequence"/>
</dbReference>
<dbReference type="EMBL" id="JAEPRC010000289">
    <property type="protein sequence ID" value="KAG2201310.1"/>
    <property type="molecule type" value="Genomic_DNA"/>
</dbReference>
<feature type="region of interest" description="Disordered" evidence="1">
    <location>
        <begin position="77"/>
        <end position="101"/>
    </location>
</feature>
<keyword evidence="3" id="KW-1185">Reference proteome</keyword>
<gene>
    <name evidence="2" type="ORF">INT46_003887</name>
</gene>
<evidence type="ECO:0000313" key="3">
    <source>
        <dbReference type="Proteomes" id="UP000650833"/>
    </source>
</evidence>
<comment type="caution">
    <text evidence="2">The sequence shown here is derived from an EMBL/GenBank/DDBJ whole genome shotgun (WGS) entry which is preliminary data.</text>
</comment>
<evidence type="ECO:0000256" key="1">
    <source>
        <dbReference type="SAM" id="MobiDB-lite"/>
    </source>
</evidence>